<comment type="caution">
    <text evidence="6">The sequence shown here is derived from an EMBL/GenBank/DDBJ whole genome shotgun (WGS) entry which is preliminary data.</text>
</comment>
<keyword evidence="1 3" id="KW-0597">Phosphoprotein</keyword>
<reference evidence="6" key="1">
    <citation type="journal article" date="2014" name="Int. J. Syst. Evol. Microbiol.">
        <title>Complete genome sequence of Corynebacterium casei LMG S-19264T (=DSM 44701T), isolated from a smear-ripened cheese.</title>
        <authorList>
            <consortium name="US DOE Joint Genome Institute (JGI-PGF)"/>
            <person name="Walter F."/>
            <person name="Albersmeier A."/>
            <person name="Kalinowski J."/>
            <person name="Ruckert C."/>
        </authorList>
    </citation>
    <scope>NUCLEOTIDE SEQUENCE</scope>
    <source>
        <strain evidence="6">CGMCC 1.15447</strain>
    </source>
</reference>
<dbReference type="InterPro" id="IPR011006">
    <property type="entry name" value="CheY-like_superfamily"/>
</dbReference>
<reference evidence="6" key="2">
    <citation type="submission" date="2020-09" db="EMBL/GenBank/DDBJ databases">
        <authorList>
            <person name="Sun Q."/>
            <person name="Zhou Y."/>
        </authorList>
    </citation>
    <scope>NUCLEOTIDE SEQUENCE</scope>
    <source>
        <strain evidence="6">CGMCC 1.15447</strain>
    </source>
</reference>
<evidence type="ECO:0000256" key="4">
    <source>
        <dbReference type="SAM" id="MobiDB-lite"/>
    </source>
</evidence>
<dbReference type="Proteomes" id="UP000648801">
    <property type="component" value="Unassembled WGS sequence"/>
</dbReference>
<feature type="domain" description="Response regulatory" evidence="5">
    <location>
        <begin position="26"/>
        <end position="142"/>
    </location>
</feature>
<dbReference type="InterPro" id="IPR050595">
    <property type="entry name" value="Bact_response_regulator"/>
</dbReference>
<dbReference type="PROSITE" id="PS50110">
    <property type="entry name" value="RESPONSE_REGULATORY"/>
    <property type="match status" value="1"/>
</dbReference>
<evidence type="ECO:0000256" key="2">
    <source>
        <dbReference type="ARBA" id="ARBA00023012"/>
    </source>
</evidence>
<dbReference type="InterPro" id="IPR001789">
    <property type="entry name" value="Sig_transdc_resp-reg_receiver"/>
</dbReference>
<evidence type="ECO:0000256" key="3">
    <source>
        <dbReference type="PROSITE-ProRule" id="PRU00169"/>
    </source>
</evidence>
<dbReference type="SMART" id="SM00448">
    <property type="entry name" value="REC"/>
    <property type="match status" value="1"/>
</dbReference>
<evidence type="ECO:0000259" key="5">
    <source>
        <dbReference type="PROSITE" id="PS50110"/>
    </source>
</evidence>
<evidence type="ECO:0000256" key="1">
    <source>
        <dbReference type="ARBA" id="ARBA00022553"/>
    </source>
</evidence>
<protein>
    <recommendedName>
        <fullName evidence="5">Response regulatory domain-containing protein</fullName>
    </recommendedName>
</protein>
<feature type="modified residue" description="4-aspartylphosphate" evidence="3">
    <location>
        <position position="75"/>
    </location>
</feature>
<accession>A0A916W8J4</accession>
<gene>
    <name evidence="6" type="ORF">GCM10011507_30260</name>
</gene>
<dbReference type="EMBL" id="BMJB01000003">
    <property type="protein sequence ID" value="GGA76882.1"/>
    <property type="molecule type" value="Genomic_DNA"/>
</dbReference>
<evidence type="ECO:0000313" key="7">
    <source>
        <dbReference type="Proteomes" id="UP000648801"/>
    </source>
</evidence>
<dbReference type="SUPFAM" id="SSF52172">
    <property type="entry name" value="CheY-like"/>
    <property type="match status" value="1"/>
</dbReference>
<feature type="region of interest" description="Disordered" evidence="4">
    <location>
        <begin position="1"/>
        <end position="22"/>
    </location>
</feature>
<evidence type="ECO:0000313" key="6">
    <source>
        <dbReference type="EMBL" id="GGA76882.1"/>
    </source>
</evidence>
<proteinExistence type="predicted"/>
<dbReference type="GO" id="GO:0000160">
    <property type="term" value="P:phosphorelay signal transduction system"/>
    <property type="evidence" value="ECO:0007669"/>
    <property type="project" value="UniProtKB-KW"/>
</dbReference>
<dbReference type="Pfam" id="PF00072">
    <property type="entry name" value="Response_reg"/>
    <property type="match status" value="1"/>
</dbReference>
<dbReference type="RefSeq" id="WP_188760381.1">
    <property type="nucleotide sequence ID" value="NZ_BMJB01000003.1"/>
</dbReference>
<organism evidence="6 7">
    <name type="scientific">Edaphobacter acidisoli</name>
    <dbReference type="NCBI Taxonomy" id="2040573"/>
    <lineage>
        <taxon>Bacteria</taxon>
        <taxon>Pseudomonadati</taxon>
        <taxon>Acidobacteriota</taxon>
        <taxon>Terriglobia</taxon>
        <taxon>Terriglobales</taxon>
        <taxon>Acidobacteriaceae</taxon>
        <taxon>Edaphobacter</taxon>
    </lineage>
</organism>
<dbReference type="AlphaFoldDB" id="A0A916W8J4"/>
<keyword evidence="7" id="KW-1185">Reference proteome</keyword>
<keyword evidence="2" id="KW-0902">Two-component regulatory system</keyword>
<sequence>MDHFEVIPLSEVPRNGEPQPTDDRRTVLIVDDEEVIADTLAIILAKSGYATFSAYNGISALELAEAIEPELVITDVMMPGMTGIELAITLRQNAPDCKVLLFSGHAAARDLLQEPSVAANNFEILSKPIHPSDLLRHIRECLDGQSLRCAV</sequence>
<name>A0A916W8J4_9BACT</name>
<dbReference type="Gene3D" id="3.40.50.2300">
    <property type="match status" value="1"/>
</dbReference>
<dbReference type="PANTHER" id="PTHR44591">
    <property type="entry name" value="STRESS RESPONSE REGULATOR PROTEIN 1"/>
    <property type="match status" value="1"/>
</dbReference>
<dbReference type="PANTHER" id="PTHR44591:SF14">
    <property type="entry name" value="PROTEIN PILG"/>
    <property type="match status" value="1"/>
</dbReference>